<sequence length="228" mass="24906">MPMTYTWNELTTRQQQAARRIHSMLTDAGVTVSVSQVAKHFDDVIAWRDHAITLADLCEKTGWHPPQQDTSDTEPTTASGDQDPLAAVRAAKAAMLAARRTFKNAVLAAKDRGVDPITLVAEVRDVMSEPAARRLLGLESLQDKARRLLYDIEIEDGTALVLVERGVTTLDFAGSEIMDSGYPLRYNTAAAMLGHLREHGITAAKDGWADPTEALAEGHSVELSEMPE</sequence>
<feature type="compositionally biased region" description="Polar residues" evidence="1">
    <location>
        <begin position="67"/>
        <end position="80"/>
    </location>
</feature>
<feature type="region of interest" description="Disordered" evidence="1">
    <location>
        <begin position="62"/>
        <end position="81"/>
    </location>
</feature>
<protein>
    <submittedName>
        <fullName evidence="2">Uncharacterized protein</fullName>
    </submittedName>
</protein>
<proteinExistence type="predicted"/>
<evidence type="ECO:0000313" key="2">
    <source>
        <dbReference type="EMBL" id="REH31128.1"/>
    </source>
</evidence>
<name>A0A3E0GW87_9PSEU</name>
<gene>
    <name evidence="2" type="ORF">BCF44_122151</name>
</gene>
<dbReference type="Proteomes" id="UP000256269">
    <property type="component" value="Unassembled WGS sequence"/>
</dbReference>
<comment type="caution">
    <text evidence="2">The sequence shown here is derived from an EMBL/GenBank/DDBJ whole genome shotgun (WGS) entry which is preliminary data.</text>
</comment>
<dbReference type="AlphaFoldDB" id="A0A3E0GW87"/>
<evidence type="ECO:0000313" key="3">
    <source>
        <dbReference type="Proteomes" id="UP000256269"/>
    </source>
</evidence>
<reference evidence="2 3" key="1">
    <citation type="submission" date="2018-08" db="EMBL/GenBank/DDBJ databases">
        <title>Genomic Encyclopedia of Archaeal and Bacterial Type Strains, Phase II (KMG-II): from individual species to whole genera.</title>
        <authorList>
            <person name="Goeker M."/>
        </authorList>
    </citation>
    <scope>NUCLEOTIDE SEQUENCE [LARGE SCALE GENOMIC DNA]</scope>
    <source>
        <strain evidence="2 3">DSM 45791</strain>
    </source>
</reference>
<evidence type="ECO:0000256" key="1">
    <source>
        <dbReference type="SAM" id="MobiDB-lite"/>
    </source>
</evidence>
<organism evidence="2 3">
    <name type="scientific">Kutzneria buriramensis</name>
    <dbReference type="NCBI Taxonomy" id="1045776"/>
    <lineage>
        <taxon>Bacteria</taxon>
        <taxon>Bacillati</taxon>
        <taxon>Actinomycetota</taxon>
        <taxon>Actinomycetes</taxon>
        <taxon>Pseudonocardiales</taxon>
        <taxon>Pseudonocardiaceae</taxon>
        <taxon>Kutzneria</taxon>
    </lineage>
</organism>
<dbReference type="EMBL" id="QUNO01000022">
    <property type="protein sequence ID" value="REH31128.1"/>
    <property type="molecule type" value="Genomic_DNA"/>
</dbReference>
<keyword evidence="3" id="KW-1185">Reference proteome</keyword>
<accession>A0A3E0GW87</accession>